<dbReference type="AlphaFoldDB" id="A0A9N8ZRE1"/>
<reference evidence="1" key="1">
    <citation type="submission" date="2021-06" db="EMBL/GenBank/DDBJ databases">
        <authorList>
            <person name="Kallberg Y."/>
            <person name="Tangrot J."/>
            <person name="Rosling A."/>
        </authorList>
    </citation>
    <scope>NUCLEOTIDE SEQUENCE</scope>
    <source>
        <strain evidence="1">UK204</strain>
    </source>
</reference>
<evidence type="ECO:0000313" key="1">
    <source>
        <dbReference type="EMBL" id="CAG8505435.1"/>
    </source>
</evidence>
<evidence type="ECO:0000313" key="2">
    <source>
        <dbReference type="Proteomes" id="UP000789570"/>
    </source>
</evidence>
<name>A0A9N8ZRE1_9GLOM</name>
<dbReference type="EMBL" id="CAJVPQ010000723">
    <property type="protein sequence ID" value="CAG8505435.1"/>
    <property type="molecule type" value="Genomic_DNA"/>
</dbReference>
<dbReference type="Proteomes" id="UP000789570">
    <property type="component" value="Unassembled WGS sequence"/>
</dbReference>
<accession>A0A9N8ZRE1</accession>
<organism evidence="1 2">
    <name type="scientific">Funneliformis caledonium</name>
    <dbReference type="NCBI Taxonomy" id="1117310"/>
    <lineage>
        <taxon>Eukaryota</taxon>
        <taxon>Fungi</taxon>
        <taxon>Fungi incertae sedis</taxon>
        <taxon>Mucoromycota</taxon>
        <taxon>Glomeromycotina</taxon>
        <taxon>Glomeromycetes</taxon>
        <taxon>Glomerales</taxon>
        <taxon>Glomeraceae</taxon>
        <taxon>Funneliformis</taxon>
    </lineage>
</organism>
<proteinExistence type="predicted"/>
<sequence>MAKIFEKIGECWNANQYNVNLNQSQNRVTIYKRSLQERPRSEISDTFWDNEVRNSNKLILLERDTGHTNKLCFNEDVRDATDDLCDILSEWCDRFLYYYNTGLYESDQFTSYKNLMDSYDADREGVRKRFEMTTKLLGMTVSEIAQVGFYKISRNIRAHKGKRLSQNAAIRRLNVTQPTPEFREAIEKCIKLVSLTRRT</sequence>
<comment type="caution">
    <text evidence="1">The sequence shown here is derived from an EMBL/GenBank/DDBJ whole genome shotgun (WGS) entry which is preliminary data.</text>
</comment>
<gene>
    <name evidence="1" type="ORF">FCALED_LOCUS3922</name>
</gene>
<dbReference type="OrthoDB" id="2304373at2759"/>
<protein>
    <submittedName>
        <fullName evidence="1">3432_t:CDS:1</fullName>
    </submittedName>
</protein>
<keyword evidence="2" id="KW-1185">Reference proteome</keyword>